<proteinExistence type="predicted"/>
<dbReference type="NCBIfam" id="TIGR04391">
    <property type="entry name" value="CcmD_alt_fam"/>
    <property type="match status" value="1"/>
</dbReference>
<sequence length="99" mass="11157">VKVTVRRLAVLCLLLSLCIGVIETSAEEFGAQSMQSSQQDEFVPIDQLDVEDQLPAAPLLVAAYAFAWVAMFVYLWSIWRRLARVERELASLANRTSDR</sequence>
<keyword evidence="1" id="KW-1133">Transmembrane helix</keyword>
<evidence type="ECO:0000256" key="1">
    <source>
        <dbReference type="SAM" id="Phobius"/>
    </source>
</evidence>
<reference evidence="2" key="1">
    <citation type="submission" date="2018-05" db="EMBL/GenBank/DDBJ databases">
        <authorList>
            <person name="Lanie J.A."/>
            <person name="Ng W.-L."/>
            <person name="Kazmierczak K.M."/>
            <person name="Andrzejewski T.M."/>
            <person name="Davidsen T.M."/>
            <person name="Wayne K.J."/>
            <person name="Tettelin H."/>
            <person name="Glass J.I."/>
            <person name="Rusch D."/>
            <person name="Podicherti R."/>
            <person name="Tsui H.-C.T."/>
            <person name="Winkler M.E."/>
        </authorList>
    </citation>
    <scope>NUCLEOTIDE SEQUENCE</scope>
</reference>
<keyword evidence="1" id="KW-0812">Transmembrane</keyword>
<name>A0A381T647_9ZZZZ</name>
<protein>
    <recommendedName>
        <fullName evidence="3">CcmD family protein</fullName>
    </recommendedName>
</protein>
<feature type="transmembrane region" description="Helical" evidence="1">
    <location>
        <begin position="56"/>
        <end position="79"/>
    </location>
</feature>
<gene>
    <name evidence="2" type="ORF">METZ01_LOCUS63011</name>
</gene>
<keyword evidence="1" id="KW-0472">Membrane</keyword>
<organism evidence="2">
    <name type="scientific">marine metagenome</name>
    <dbReference type="NCBI Taxonomy" id="408172"/>
    <lineage>
        <taxon>unclassified sequences</taxon>
        <taxon>metagenomes</taxon>
        <taxon>ecological metagenomes</taxon>
    </lineage>
</organism>
<dbReference type="AlphaFoldDB" id="A0A381T647"/>
<dbReference type="EMBL" id="UINC01003898">
    <property type="protein sequence ID" value="SVA10157.1"/>
    <property type="molecule type" value="Genomic_DNA"/>
</dbReference>
<evidence type="ECO:0000313" key="2">
    <source>
        <dbReference type="EMBL" id="SVA10157.1"/>
    </source>
</evidence>
<evidence type="ECO:0008006" key="3">
    <source>
        <dbReference type="Google" id="ProtNLM"/>
    </source>
</evidence>
<feature type="non-terminal residue" evidence="2">
    <location>
        <position position="1"/>
    </location>
</feature>
<accession>A0A381T647</accession>
<dbReference type="InterPro" id="IPR030888">
    <property type="entry name" value="Put_ccm"/>
</dbReference>